<dbReference type="InterPro" id="IPR024140">
    <property type="entry name" value="Noxa"/>
</dbReference>
<accession>A0ABN9LIN5</accession>
<dbReference type="Pfam" id="PF15150">
    <property type="entry name" value="PMAIP1"/>
    <property type="match status" value="1"/>
</dbReference>
<comment type="caution">
    <text evidence="1">The sequence shown here is derived from an EMBL/GenBank/DDBJ whole genome shotgun (WGS) entry which is preliminary data.</text>
</comment>
<evidence type="ECO:0000313" key="2">
    <source>
        <dbReference type="Proteomes" id="UP001176940"/>
    </source>
</evidence>
<organism evidence="1 2">
    <name type="scientific">Ranitomeya imitator</name>
    <name type="common">mimic poison frog</name>
    <dbReference type="NCBI Taxonomy" id="111125"/>
    <lineage>
        <taxon>Eukaryota</taxon>
        <taxon>Metazoa</taxon>
        <taxon>Chordata</taxon>
        <taxon>Craniata</taxon>
        <taxon>Vertebrata</taxon>
        <taxon>Euteleostomi</taxon>
        <taxon>Amphibia</taxon>
        <taxon>Batrachia</taxon>
        <taxon>Anura</taxon>
        <taxon>Neobatrachia</taxon>
        <taxon>Hyloidea</taxon>
        <taxon>Dendrobatidae</taxon>
        <taxon>Dendrobatinae</taxon>
        <taxon>Ranitomeya</taxon>
    </lineage>
</organism>
<name>A0ABN9LIN5_9NEOB</name>
<keyword evidence="2" id="KW-1185">Reference proteome</keyword>
<gene>
    <name evidence="1" type="ORF">RIMI_LOCUS9705367</name>
</gene>
<sequence length="166" mass="18112">MFTLVTGIVGRWRAVCVTALQLPNSDAAAIRIVVWIAAASLSVKQWALDDVMMSLLCDVRCPLRAPEFLAEYRDDYNASAPVCDILGAGRGRAVVALPVVCVVCRAAIPAPQKARMKPRTPSWKKLPPADKEIVVEVAKQLRLIGDKYNMRQKILNAVAKMLSPGT</sequence>
<proteinExistence type="predicted"/>
<protein>
    <submittedName>
        <fullName evidence="1">Uncharacterized protein</fullName>
    </submittedName>
</protein>
<dbReference type="Proteomes" id="UP001176940">
    <property type="component" value="Unassembled WGS sequence"/>
</dbReference>
<dbReference type="EMBL" id="CAUEEQ010020366">
    <property type="protein sequence ID" value="CAJ0942734.1"/>
    <property type="molecule type" value="Genomic_DNA"/>
</dbReference>
<evidence type="ECO:0000313" key="1">
    <source>
        <dbReference type="EMBL" id="CAJ0942734.1"/>
    </source>
</evidence>
<reference evidence="1" key="1">
    <citation type="submission" date="2023-07" db="EMBL/GenBank/DDBJ databases">
        <authorList>
            <person name="Stuckert A."/>
        </authorList>
    </citation>
    <scope>NUCLEOTIDE SEQUENCE</scope>
</reference>